<accession>A0A177SWZ8</accession>
<dbReference type="GO" id="GO:0016491">
    <property type="term" value="F:oxidoreductase activity"/>
    <property type="evidence" value="ECO:0007669"/>
    <property type="project" value="UniProtKB-KW"/>
</dbReference>
<dbReference type="PANTHER" id="PTHR43976">
    <property type="entry name" value="SHORT CHAIN DEHYDROGENASE"/>
    <property type="match status" value="1"/>
</dbReference>
<dbReference type="Proteomes" id="UP000077752">
    <property type="component" value="Unassembled WGS sequence"/>
</dbReference>
<evidence type="ECO:0000313" key="5">
    <source>
        <dbReference type="Proteomes" id="UP000077752"/>
    </source>
</evidence>
<proteinExistence type="inferred from homology"/>
<protein>
    <recommendedName>
        <fullName evidence="6">Short-chain dehydrogenase</fullName>
    </recommendedName>
</protein>
<dbReference type="RefSeq" id="WP_064301392.1">
    <property type="nucleotide sequence ID" value="NZ_LUCV01000004.1"/>
</dbReference>
<dbReference type="InterPro" id="IPR036291">
    <property type="entry name" value="NAD(P)-bd_dom_sf"/>
</dbReference>
<dbReference type="InterPro" id="IPR020904">
    <property type="entry name" value="Sc_DH/Rdtase_CS"/>
</dbReference>
<dbReference type="PANTHER" id="PTHR43976:SF16">
    <property type="entry name" value="SHORT-CHAIN DEHYDROGENASE_REDUCTASE FAMILY PROTEIN"/>
    <property type="match status" value="1"/>
</dbReference>
<evidence type="ECO:0000256" key="3">
    <source>
        <dbReference type="RuleBase" id="RU000363"/>
    </source>
</evidence>
<gene>
    <name evidence="4" type="ORF">AYO28_07275</name>
</gene>
<organism evidence="4 5">
    <name type="scientific">Pseudomonas putida</name>
    <name type="common">Arthrobacter siderocapsulatus</name>
    <dbReference type="NCBI Taxonomy" id="303"/>
    <lineage>
        <taxon>Bacteria</taxon>
        <taxon>Pseudomonadati</taxon>
        <taxon>Pseudomonadota</taxon>
        <taxon>Gammaproteobacteria</taxon>
        <taxon>Pseudomonadales</taxon>
        <taxon>Pseudomonadaceae</taxon>
        <taxon>Pseudomonas</taxon>
    </lineage>
</organism>
<evidence type="ECO:0000256" key="1">
    <source>
        <dbReference type="ARBA" id="ARBA00006484"/>
    </source>
</evidence>
<keyword evidence="2" id="KW-0560">Oxidoreductase</keyword>
<dbReference type="PRINTS" id="PR00080">
    <property type="entry name" value="SDRFAMILY"/>
</dbReference>
<reference evidence="4 5" key="1">
    <citation type="submission" date="2016-03" db="EMBL/GenBank/DDBJ databases">
        <title>Draft Genome Assembly of Pseudomonas putida strain CBF10-2.</title>
        <authorList>
            <person name="Iyer R.S."/>
            <person name="Damania A."/>
        </authorList>
    </citation>
    <scope>NUCLEOTIDE SEQUENCE [LARGE SCALE GENOMIC DNA]</scope>
    <source>
        <strain evidence="4 5">CBF10-2</strain>
    </source>
</reference>
<dbReference type="PRINTS" id="PR00081">
    <property type="entry name" value="GDHRDH"/>
</dbReference>
<evidence type="ECO:0000256" key="2">
    <source>
        <dbReference type="ARBA" id="ARBA00023002"/>
    </source>
</evidence>
<dbReference type="PROSITE" id="PS00061">
    <property type="entry name" value="ADH_SHORT"/>
    <property type="match status" value="1"/>
</dbReference>
<dbReference type="Gene3D" id="3.40.50.720">
    <property type="entry name" value="NAD(P)-binding Rossmann-like Domain"/>
    <property type="match status" value="1"/>
</dbReference>
<comment type="similarity">
    <text evidence="1 3">Belongs to the short-chain dehydrogenases/reductases (SDR) family.</text>
</comment>
<evidence type="ECO:0000313" key="4">
    <source>
        <dbReference type="EMBL" id="OAI94821.1"/>
    </source>
</evidence>
<name>A0A177SWZ8_PSEPU</name>
<sequence>MPAALRKWLITGVSSGLGEALAKAVLARGDTVVGTLRKPEQTADFEALAPGRAHALVLDLRDFAGVLETVGEAARRLGGIDVLVNNAGYGLAGALEEVSEHEAREQMETNFFGALAATQAVLPGMRAQRWGHVVNITSMAGFMGIPGMPIYSASKFALEGLGAALAAEAGELGIRVTNVEPGALRTRWASGNAIVRSARVIEDYQQTAGAVRGGLAKMDGRQDGDPDKAALAIIAAVDAERAPLHLPIHPSAWNAFKSVLQTTSEQLDDWREVSESILYER</sequence>
<comment type="caution">
    <text evidence="4">The sequence shown here is derived from an EMBL/GenBank/DDBJ whole genome shotgun (WGS) entry which is preliminary data.</text>
</comment>
<dbReference type="InterPro" id="IPR051911">
    <property type="entry name" value="SDR_oxidoreductase"/>
</dbReference>
<evidence type="ECO:0008006" key="6">
    <source>
        <dbReference type="Google" id="ProtNLM"/>
    </source>
</evidence>
<dbReference type="AlphaFoldDB" id="A0A177SWZ8"/>
<dbReference type="NCBIfam" id="NF004824">
    <property type="entry name" value="PRK06180.1"/>
    <property type="match status" value="1"/>
</dbReference>
<dbReference type="Pfam" id="PF00106">
    <property type="entry name" value="adh_short"/>
    <property type="match status" value="1"/>
</dbReference>
<dbReference type="EMBL" id="LUCV01000004">
    <property type="protein sequence ID" value="OAI94821.1"/>
    <property type="molecule type" value="Genomic_DNA"/>
</dbReference>
<dbReference type="SUPFAM" id="SSF51735">
    <property type="entry name" value="NAD(P)-binding Rossmann-fold domains"/>
    <property type="match status" value="1"/>
</dbReference>
<dbReference type="InterPro" id="IPR002347">
    <property type="entry name" value="SDR_fam"/>
</dbReference>